<dbReference type="GeneID" id="69831734"/>
<evidence type="ECO:0000313" key="1">
    <source>
        <dbReference type="EMBL" id="PLA58534.1"/>
    </source>
</evidence>
<reference evidence="1 2" key="1">
    <citation type="submission" date="2017-12" db="EMBL/GenBank/DDBJ databases">
        <title>Phylogenetic diversity of female urinary microbiome.</title>
        <authorList>
            <person name="Thomas-White K."/>
            <person name="Wolfe A.J."/>
        </authorList>
    </citation>
    <scope>NUCLEOTIDE SEQUENCE [LARGE SCALE GENOMIC DNA]</scope>
    <source>
        <strain evidence="1 2">UMB0004</strain>
    </source>
</reference>
<gene>
    <name evidence="1" type="ORF">CYJ91_03070</name>
</gene>
<name>A0AAP8LWZ8_LACRH</name>
<comment type="caution">
    <text evidence="1">The sequence shown here is derived from an EMBL/GenBank/DDBJ whole genome shotgun (WGS) entry which is preliminary data.</text>
</comment>
<dbReference type="Proteomes" id="UP000234212">
    <property type="component" value="Unassembled WGS sequence"/>
</dbReference>
<dbReference type="RefSeq" id="WP_047678473.1">
    <property type="nucleotide sequence ID" value="NZ_CP017063.1"/>
</dbReference>
<sequence length="87" mass="10005">MSLNPFDTYITTTNVYHKIDRYYTYITITKDEAGNILNSALGYEQVGEPRVTVEERTAENGDIYRTPTTITVWRKPEKNATETPNNV</sequence>
<dbReference type="AlphaFoldDB" id="A0AAP8LWZ8"/>
<evidence type="ECO:0000313" key="2">
    <source>
        <dbReference type="Proteomes" id="UP000234212"/>
    </source>
</evidence>
<protein>
    <submittedName>
        <fullName evidence="1">Uncharacterized protein</fullName>
    </submittedName>
</protein>
<proteinExistence type="predicted"/>
<dbReference type="EMBL" id="PKJX01000001">
    <property type="protein sequence ID" value="PLA58534.1"/>
    <property type="molecule type" value="Genomic_DNA"/>
</dbReference>
<accession>A0AAP8LWZ8</accession>
<organism evidence="1 2">
    <name type="scientific">Lacticaseibacillus rhamnosus</name>
    <name type="common">Lactobacillus rhamnosus</name>
    <dbReference type="NCBI Taxonomy" id="47715"/>
    <lineage>
        <taxon>Bacteria</taxon>
        <taxon>Bacillati</taxon>
        <taxon>Bacillota</taxon>
        <taxon>Bacilli</taxon>
        <taxon>Lactobacillales</taxon>
        <taxon>Lactobacillaceae</taxon>
        <taxon>Lacticaseibacillus</taxon>
    </lineage>
</organism>